<dbReference type="InterPro" id="IPR013022">
    <property type="entry name" value="Xyl_isomerase-like_TIM-brl"/>
</dbReference>
<dbReference type="AlphaFoldDB" id="A0AAU7PP59"/>
<dbReference type="Gene3D" id="3.20.20.150">
    <property type="entry name" value="Divalent-metal-dependent TIM barrel enzymes"/>
    <property type="match status" value="1"/>
</dbReference>
<dbReference type="RefSeq" id="WP_349946590.1">
    <property type="nucleotide sequence ID" value="NZ_CP157940.1"/>
</dbReference>
<dbReference type="SUPFAM" id="SSF53335">
    <property type="entry name" value="S-adenosyl-L-methionine-dependent methyltransferases"/>
    <property type="match status" value="1"/>
</dbReference>
<accession>A0AAU7PP59</accession>
<dbReference type="InterPro" id="IPR050312">
    <property type="entry name" value="IolE/XylAMocC-like"/>
</dbReference>
<dbReference type="PANTHER" id="PTHR12110">
    <property type="entry name" value="HYDROXYPYRUVATE ISOMERASE"/>
    <property type="match status" value="1"/>
</dbReference>
<organism evidence="2">
    <name type="scientific">Lacrimispora sp. BS-2</name>
    <dbReference type="NCBI Taxonomy" id="3151850"/>
    <lineage>
        <taxon>Bacteria</taxon>
        <taxon>Bacillati</taxon>
        <taxon>Bacillota</taxon>
        <taxon>Clostridia</taxon>
        <taxon>Lachnospirales</taxon>
        <taxon>Lachnospiraceae</taxon>
        <taxon>Lacrimispora</taxon>
    </lineage>
</organism>
<proteinExistence type="predicted"/>
<evidence type="ECO:0000259" key="1">
    <source>
        <dbReference type="Pfam" id="PF01261"/>
    </source>
</evidence>
<dbReference type="EMBL" id="CP157940">
    <property type="protein sequence ID" value="XBS54142.1"/>
    <property type="molecule type" value="Genomic_DNA"/>
</dbReference>
<dbReference type="InterPro" id="IPR036237">
    <property type="entry name" value="Xyl_isomerase-like_sf"/>
</dbReference>
<evidence type="ECO:0000313" key="2">
    <source>
        <dbReference type="EMBL" id="XBS54142.1"/>
    </source>
</evidence>
<dbReference type="GO" id="GO:0016853">
    <property type="term" value="F:isomerase activity"/>
    <property type="evidence" value="ECO:0007669"/>
    <property type="project" value="UniProtKB-KW"/>
</dbReference>
<protein>
    <submittedName>
        <fullName evidence="2">Sugar phosphate isomerase/epimerase</fullName>
    </submittedName>
</protein>
<keyword evidence="2" id="KW-0413">Isomerase</keyword>
<dbReference type="SUPFAM" id="SSF51658">
    <property type="entry name" value="Xylose isomerase-like"/>
    <property type="match status" value="1"/>
</dbReference>
<dbReference type="InterPro" id="IPR029063">
    <property type="entry name" value="SAM-dependent_MTases_sf"/>
</dbReference>
<feature type="domain" description="Xylose isomerase-like TIM barrel" evidence="1">
    <location>
        <begin position="23"/>
        <end position="265"/>
    </location>
</feature>
<sequence>MLEIGVQSRGIIRENAIEVGYNRIKQAGITCVDYNIVSPEDSTEKLEVTYFKKHQECAERHGIRFCQVHAPIFKYEPNKPDKLEYILEEMKKSIAICKLLESPYLVMHPLELAFELGRVEEERINLEYFGSLAEEASRQKVVICIENMPYRRVGRVWEGACSEARKTLEYIDILNKRAGEECFGACFDVGHANVLGKNLREEVKALGSHLKVLHIHDNDGVTDSHQLPYSFSDARTGLCTTDWSGFLWGLREISFEGVLSFETYRSFTSFPGVLQDSLLQFLYRIGVDFSYIICFNQILDQMGSKKKILFGAGKMFDVYMGEYGKKYPPVFAVDNNACLWGTEKLGIPICNPEAILEIPEDERIVILCNAYYEEIAKQLNDMGINHYELTEEILRMNGKPI</sequence>
<dbReference type="Pfam" id="PF01261">
    <property type="entry name" value="AP_endonuc_2"/>
    <property type="match status" value="1"/>
</dbReference>
<name>A0AAU7PP59_9FIRM</name>
<gene>
    <name evidence="2" type="ORF">ABFV83_20495</name>
</gene>
<reference evidence="2" key="1">
    <citation type="submission" date="2024-06" db="EMBL/GenBank/DDBJ databases">
        <title>Lacrimispora cavernae sp. nov., a novel anaerobe isolated from bat guano pile inside a cave.</title>
        <authorList>
            <person name="Miller S.L."/>
            <person name="Lu N."/>
            <person name="King J."/>
            <person name="Sankaranarayanan K."/>
            <person name="Lawson P.A."/>
        </authorList>
    </citation>
    <scope>NUCLEOTIDE SEQUENCE</scope>
    <source>
        <strain evidence="2">BS-2</strain>
    </source>
</reference>
<dbReference type="Gene3D" id="3.40.50.720">
    <property type="entry name" value="NAD(P)-binding Rossmann-like Domain"/>
    <property type="match status" value="1"/>
</dbReference>
<dbReference type="PANTHER" id="PTHR12110:SF53">
    <property type="entry name" value="BLR5974 PROTEIN"/>
    <property type="match status" value="1"/>
</dbReference>